<proteinExistence type="predicted"/>
<sequence length="154" mass="16421">MIIWRGFGILGVVIIVGFVALFMALLGNHSGPMDNIAGGLGLLTGGAACGALGWWLNLQRPEAKTQEHLTAMRAELWQRVHAGTFQVQPGAAAPTSELEARSQVEQVVASQEQGVRKTLRNNHSLFFIPLQWVGLLAILGGTVSVVWGVVGLIS</sequence>
<evidence type="ECO:0000313" key="3">
    <source>
        <dbReference type="Proteomes" id="UP000594637"/>
    </source>
</evidence>
<dbReference type="RefSeq" id="WP_166857074.1">
    <property type="nucleotide sequence ID" value="NZ_CP063989.1"/>
</dbReference>
<dbReference type="AlphaFoldDB" id="A0A7T0PWL6"/>
<keyword evidence="1" id="KW-1133">Transmembrane helix</keyword>
<gene>
    <name evidence="2" type="ORF">ID810_00985</name>
</gene>
<keyword evidence="1" id="KW-0812">Transmembrane</keyword>
<organism evidence="2 3">
    <name type="scientific">Actinomyces respiraculi</name>
    <dbReference type="NCBI Taxonomy" id="2744574"/>
    <lineage>
        <taxon>Bacteria</taxon>
        <taxon>Bacillati</taxon>
        <taxon>Actinomycetota</taxon>
        <taxon>Actinomycetes</taxon>
        <taxon>Actinomycetales</taxon>
        <taxon>Actinomycetaceae</taxon>
        <taxon>Actinomyces</taxon>
    </lineage>
</organism>
<protein>
    <submittedName>
        <fullName evidence="2">Transcriptional accessory protein</fullName>
    </submittedName>
</protein>
<feature type="transmembrane region" description="Helical" evidence="1">
    <location>
        <begin position="7"/>
        <end position="26"/>
    </location>
</feature>
<feature type="transmembrane region" description="Helical" evidence="1">
    <location>
        <begin position="125"/>
        <end position="150"/>
    </location>
</feature>
<evidence type="ECO:0000256" key="1">
    <source>
        <dbReference type="SAM" id="Phobius"/>
    </source>
</evidence>
<reference evidence="2 3" key="1">
    <citation type="submission" date="2020-11" db="EMBL/GenBank/DDBJ databases">
        <title>Actinomyces sp. ZJ750.</title>
        <authorList>
            <person name="Zhou J."/>
        </authorList>
    </citation>
    <scope>NUCLEOTIDE SEQUENCE [LARGE SCALE GENOMIC DNA]</scope>
    <source>
        <strain evidence="2 3">ZJ750</strain>
    </source>
</reference>
<dbReference type="EMBL" id="CP063989">
    <property type="protein sequence ID" value="QPL05603.1"/>
    <property type="molecule type" value="Genomic_DNA"/>
</dbReference>
<keyword evidence="3" id="KW-1185">Reference proteome</keyword>
<keyword evidence="1" id="KW-0472">Membrane</keyword>
<name>A0A7T0PWL6_9ACTO</name>
<feature type="transmembrane region" description="Helical" evidence="1">
    <location>
        <begin position="38"/>
        <end position="56"/>
    </location>
</feature>
<dbReference type="Proteomes" id="UP000594637">
    <property type="component" value="Chromosome"/>
</dbReference>
<accession>A0A7T0PWL6</accession>
<dbReference type="KEGG" id="arep:ID810_00985"/>
<evidence type="ECO:0000313" key="2">
    <source>
        <dbReference type="EMBL" id="QPL05603.1"/>
    </source>
</evidence>